<accession>A0ABS0AK42</accession>
<protein>
    <submittedName>
        <fullName evidence="1">Uncharacterized protein</fullName>
    </submittedName>
</protein>
<dbReference type="EMBL" id="ARXR01000023">
    <property type="protein sequence ID" value="MBF5053856.1"/>
    <property type="molecule type" value="Genomic_DNA"/>
</dbReference>
<evidence type="ECO:0000313" key="2">
    <source>
        <dbReference type="Proteomes" id="UP000644441"/>
    </source>
</evidence>
<proteinExistence type="predicted"/>
<sequence>MWHQFIKNAPVPWSEGVAFADTLNLQLDHQAIRDETAMECATICILKIRITCLPGQILARKLGDHLFGLLVYSQKPCSITAHKLTNQVQAVAPSASSMRREIYAIEHLCQVRFAGHLIPLISDPELS</sequence>
<comment type="caution">
    <text evidence="1">The sequence shown here is derived from an EMBL/GenBank/DDBJ whole genome shotgun (WGS) entry which is preliminary data.</text>
</comment>
<evidence type="ECO:0000313" key="1">
    <source>
        <dbReference type="EMBL" id="MBF5053856.1"/>
    </source>
</evidence>
<dbReference type="Proteomes" id="UP000644441">
    <property type="component" value="Unassembled WGS sequence"/>
</dbReference>
<name>A0ABS0AK42_9GAMM</name>
<reference evidence="1 2" key="1">
    <citation type="submission" date="2012-09" db="EMBL/GenBank/DDBJ databases">
        <title>Genome Sequence of alkane-degrading Bacterium Alcanivorax venustensis ISO4.</title>
        <authorList>
            <person name="Lai Q."/>
            <person name="Shao Z."/>
        </authorList>
    </citation>
    <scope>NUCLEOTIDE SEQUENCE [LARGE SCALE GENOMIC DNA]</scope>
    <source>
        <strain evidence="1 2">ISO4</strain>
    </source>
</reference>
<organism evidence="1 2">
    <name type="scientific">Alloalcanivorax venustensis ISO4</name>
    <dbReference type="NCBI Taxonomy" id="1177184"/>
    <lineage>
        <taxon>Bacteria</taxon>
        <taxon>Pseudomonadati</taxon>
        <taxon>Pseudomonadota</taxon>
        <taxon>Gammaproteobacteria</taxon>
        <taxon>Oceanospirillales</taxon>
        <taxon>Alcanivoracaceae</taxon>
        <taxon>Alloalcanivorax</taxon>
    </lineage>
</organism>
<keyword evidence="2" id="KW-1185">Reference proteome</keyword>
<gene>
    <name evidence="1" type="ORF">ISO4_02458</name>
</gene>